<name>C1EBK8_MICCC</name>
<dbReference type="FunFam" id="3.40.50.300:FF:004714">
    <property type="entry name" value="DEAD/DEAH box helicase"/>
    <property type="match status" value="1"/>
</dbReference>
<gene>
    <name evidence="6" type="ORF">MICPUN_61107</name>
</gene>
<dbReference type="Gene3D" id="3.40.50.300">
    <property type="entry name" value="P-loop containing nucleotide triphosphate hydrolases"/>
    <property type="match status" value="2"/>
</dbReference>
<keyword evidence="1" id="KW-0378">Hydrolase</keyword>
<dbReference type="PROSITE" id="PS51192">
    <property type="entry name" value="HELICASE_ATP_BIND_1"/>
    <property type="match status" value="1"/>
</dbReference>
<dbReference type="InParanoid" id="C1EBK8"/>
<keyword evidence="2 6" id="KW-0067">ATP-binding</keyword>
<keyword evidence="2 6" id="KW-0347">Helicase</keyword>
<feature type="region of interest" description="Disordered" evidence="3">
    <location>
        <begin position="1249"/>
        <end position="1271"/>
    </location>
</feature>
<dbReference type="InterPro" id="IPR011709">
    <property type="entry name" value="DEAD-box_helicase_OB_fold"/>
</dbReference>
<dbReference type="GO" id="GO:0016787">
    <property type="term" value="F:hydrolase activity"/>
    <property type="evidence" value="ECO:0007669"/>
    <property type="project" value="UniProtKB-KW"/>
</dbReference>
<sequence>MGDERKRRRDESLEPHASCDEPFDPDSFDWEVSAHGTPADARSLTLVVGTTAENSPRVIASSQNADRPPNTIPPQARYEALSRVFHTPRDAYPRGCPEERELRDFVPKAARFNARLRAASSVARSGLDDADATRATTNGGDDGPLNLPRRYDPRYKVNAAVLTAPRPELERAARRERLPPAAVDEYRSVLAHYEDFRQRRSLAKLVKLAKDKSKLPIAAEMDAIVRSVTEHPVTLIAGDTGCGKSTQVPQYLLRAGFRRVALTQPRRVAATALARRVSHETLNEWGGEIAYKIRFDTTNDGARTRVLFMTEGVLLRQLCADPDLHEFDVVVIDEAHERHLNTDLALGLLKSITERRAEFRLVIMSATIDLEMFARYFGGCPAISVPGRLHPIKLTYLDANLAGGRRVDRADEKPTVVGSNPSRRGFRNRDTGERFERIDPHPYLVLLQRIDAKYPRNQRGDLLVFLPGMAEIGAVAEHVRPYAVESKRWIILPLHSALSAEEQDKVFDAAPEGVRKCVLSTNVAETSVTIDGVRFVCDSGRHKEMQHDPRTGAGSLQEGWISKASADQRKGRAGRTGPGVCFRLYSEVEYERFRKNTPPEISRANLQGLVLQLKNIAGGTCDARYFPWLEPPPRDALESATWALREHGALTSAETLTPLGGLLASLPVDVNAGKLLALASLFGLTGPATSLAAALAVKSPFARKPGGSASGNTREARFDFESPHGDPFTALTAYARWLDVRDGRRENSRKWCRRMGLEEQRLVEMAKLQRQFSDACEGSGLTRKNGGGGGESGKGGDGEVGGSNPRGGGVERGRHSVLRHKRRLLRDMQRARERERGRRVLAPDGDGGAGGSDPDPDDDDDDEKSPSTVFEDEIRALDLAVHVDLRAARRAARGGALGRGETSLMKAILAQALYPRVAAPDSNNASRERESDWRFHCREVRDAVLHPTSSLCAPDHAPAPTEVVLFGEMLETHRVFLCNCARAPAHALLLSASNVECDVYAERILVDRWLMLRVSTAGGGESLLVAASRLRLATRALLRERLRVSKGSRRRSSNGGRRRGGGVRSDEDVFEEADAPPADLLAAVRAAPVPEAARLIAEETVSACGGVLDVDPSHPSRPSRSPWGEHGVRGDDLADDLAKFIEWPVRYDVEVVSKSALLRNLPPEHEPVADGVGDGARKTNASSFVGIAVAPWLRWAGLREKEDDLADHAAAPHLRKRWKCPACGKTMMAFYQEIDRHRERCGLPEEERDPAALPANFGKGGGSGPSLQEELAGGANLGLPREALSLRPPATTSTSEFADAPKPRDDPGGNRSPDLKYDPGGHVNLFDGASVAQGGDAPSGPTRSFGCEKCGKTLELTTVGILKHRRSCRG</sequence>
<dbReference type="InterPro" id="IPR014001">
    <property type="entry name" value="Helicase_ATP-bd"/>
</dbReference>
<keyword evidence="2 6" id="KW-0547">Nucleotide-binding</keyword>
<dbReference type="GO" id="GO:0004386">
    <property type="term" value="F:helicase activity"/>
    <property type="evidence" value="ECO:0007669"/>
    <property type="project" value="UniProtKB-KW"/>
</dbReference>
<dbReference type="GO" id="GO:0003723">
    <property type="term" value="F:RNA binding"/>
    <property type="evidence" value="ECO:0007669"/>
    <property type="project" value="TreeGrafter"/>
</dbReference>
<dbReference type="OMA" id="FERSRTQ"/>
<dbReference type="SUPFAM" id="SSF52540">
    <property type="entry name" value="P-loop containing nucleoside triphosphate hydrolases"/>
    <property type="match status" value="1"/>
</dbReference>
<dbReference type="KEGG" id="mis:MICPUN_61107"/>
<dbReference type="InterPro" id="IPR007502">
    <property type="entry name" value="Helicase-assoc_dom"/>
</dbReference>
<dbReference type="Pfam" id="PF24485">
    <property type="entry name" value="zf-C2H2_DHX34"/>
    <property type="match status" value="1"/>
</dbReference>
<dbReference type="Pfam" id="PF00271">
    <property type="entry name" value="Helicase_C"/>
    <property type="match status" value="1"/>
</dbReference>
<accession>C1EBK8</accession>
<feature type="region of interest" description="Disordered" evidence="3">
    <location>
        <begin position="703"/>
        <end position="722"/>
    </location>
</feature>
<feature type="compositionally biased region" description="Basic residues" evidence="3">
    <location>
        <begin position="1045"/>
        <end position="1061"/>
    </location>
</feature>
<feature type="region of interest" description="Disordered" evidence="3">
    <location>
        <begin position="1287"/>
        <end position="1345"/>
    </location>
</feature>
<dbReference type="Gene3D" id="1.20.120.1080">
    <property type="match status" value="1"/>
</dbReference>
<feature type="compositionally biased region" description="Acidic residues" evidence="3">
    <location>
        <begin position="854"/>
        <end position="863"/>
    </location>
</feature>
<feature type="domain" description="Helicase C-terminal" evidence="5">
    <location>
        <begin position="449"/>
        <end position="617"/>
    </location>
</feature>
<dbReference type="PANTHER" id="PTHR18934">
    <property type="entry name" value="ATP-DEPENDENT RNA HELICASE"/>
    <property type="match status" value="1"/>
</dbReference>
<feature type="compositionally biased region" description="Basic and acidic residues" evidence="3">
    <location>
        <begin position="825"/>
        <end position="838"/>
    </location>
</feature>
<feature type="region of interest" description="Disordered" evidence="3">
    <location>
        <begin position="1107"/>
        <end position="1128"/>
    </location>
</feature>
<reference evidence="6 7" key="1">
    <citation type="journal article" date="2009" name="Science">
        <title>Green evolution and dynamic adaptations revealed by genomes of the marine picoeukaryotes Micromonas.</title>
        <authorList>
            <person name="Worden A.Z."/>
            <person name="Lee J.H."/>
            <person name="Mock T."/>
            <person name="Rouze P."/>
            <person name="Simmons M.P."/>
            <person name="Aerts A.L."/>
            <person name="Allen A.E."/>
            <person name="Cuvelier M.L."/>
            <person name="Derelle E."/>
            <person name="Everett M.V."/>
            <person name="Foulon E."/>
            <person name="Grimwood J."/>
            <person name="Gundlach H."/>
            <person name="Henrissat B."/>
            <person name="Napoli C."/>
            <person name="McDonald S.M."/>
            <person name="Parker M.S."/>
            <person name="Rombauts S."/>
            <person name="Salamov A."/>
            <person name="Von Dassow P."/>
            <person name="Badger J.H."/>
            <person name="Coutinho P.M."/>
            <person name="Demir E."/>
            <person name="Dubchak I."/>
            <person name="Gentemann C."/>
            <person name="Eikrem W."/>
            <person name="Gready J.E."/>
            <person name="John U."/>
            <person name="Lanier W."/>
            <person name="Lindquist E.A."/>
            <person name="Lucas S."/>
            <person name="Mayer K.F."/>
            <person name="Moreau H."/>
            <person name="Not F."/>
            <person name="Otillar R."/>
            <person name="Panaud O."/>
            <person name="Pangilinan J."/>
            <person name="Paulsen I."/>
            <person name="Piegu B."/>
            <person name="Poliakov A."/>
            <person name="Robbens S."/>
            <person name="Schmutz J."/>
            <person name="Toulza E."/>
            <person name="Wyss T."/>
            <person name="Zelensky A."/>
            <person name="Zhou K."/>
            <person name="Armbrust E.V."/>
            <person name="Bhattacharya D."/>
            <person name="Goodenough U.W."/>
            <person name="Van de Peer Y."/>
            <person name="Grigoriev I.V."/>
        </authorList>
    </citation>
    <scope>NUCLEOTIDE SEQUENCE [LARGE SCALE GENOMIC DNA]</scope>
    <source>
        <strain evidence="7">RCC299 / NOUM17</strain>
    </source>
</reference>
<dbReference type="CDD" id="cd18791">
    <property type="entry name" value="SF2_C_RHA"/>
    <property type="match status" value="1"/>
</dbReference>
<evidence type="ECO:0000259" key="4">
    <source>
        <dbReference type="PROSITE" id="PS51192"/>
    </source>
</evidence>
<feature type="compositionally biased region" description="Basic residues" evidence="3">
    <location>
        <begin position="815"/>
        <end position="824"/>
    </location>
</feature>
<evidence type="ECO:0000313" key="6">
    <source>
        <dbReference type="EMBL" id="ACO65741.1"/>
    </source>
</evidence>
<dbReference type="PROSITE" id="PS51194">
    <property type="entry name" value="HELICASE_CTER"/>
    <property type="match status" value="1"/>
</dbReference>
<dbReference type="EMBL" id="CP001329">
    <property type="protein sequence ID" value="ACO65741.1"/>
    <property type="molecule type" value="Genomic_DNA"/>
</dbReference>
<dbReference type="STRING" id="296587.C1EBK8"/>
<dbReference type="Pfam" id="PF07717">
    <property type="entry name" value="OB_NTP_bind"/>
    <property type="match status" value="1"/>
</dbReference>
<feature type="region of interest" description="Disordered" evidence="3">
    <location>
        <begin position="126"/>
        <end position="150"/>
    </location>
</feature>
<evidence type="ECO:0000313" key="7">
    <source>
        <dbReference type="Proteomes" id="UP000002009"/>
    </source>
</evidence>
<dbReference type="InterPro" id="IPR001650">
    <property type="entry name" value="Helicase_C-like"/>
</dbReference>
<dbReference type="GeneID" id="8246037"/>
<feature type="region of interest" description="Disordered" evidence="3">
    <location>
        <begin position="1"/>
        <end position="34"/>
    </location>
</feature>
<feature type="compositionally biased region" description="Basic and acidic residues" evidence="3">
    <location>
        <begin position="1299"/>
        <end position="1319"/>
    </location>
</feature>
<dbReference type="InterPro" id="IPR027417">
    <property type="entry name" value="P-loop_NTPase"/>
</dbReference>
<protein>
    <submittedName>
        <fullName evidence="6">DEAD/DEAH box helicase</fullName>
    </submittedName>
</protein>
<dbReference type="InterPro" id="IPR056382">
    <property type="entry name" value="DHX34_Znf-C2H2"/>
</dbReference>
<feature type="compositionally biased region" description="Gly residues" evidence="3">
    <location>
        <begin position="785"/>
        <end position="808"/>
    </location>
</feature>
<dbReference type="Proteomes" id="UP000002009">
    <property type="component" value="Chromosome 9"/>
</dbReference>
<evidence type="ECO:0000256" key="1">
    <source>
        <dbReference type="ARBA" id="ARBA00022801"/>
    </source>
</evidence>
<dbReference type="SMART" id="SM00490">
    <property type="entry name" value="HELICc"/>
    <property type="match status" value="1"/>
</dbReference>
<feature type="region of interest" description="Disordered" evidence="3">
    <location>
        <begin position="777"/>
        <end position="871"/>
    </location>
</feature>
<evidence type="ECO:0000256" key="2">
    <source>
        <dbReference type="ARBA" id="ARBA00022806"/>
    </source>
</evidence>
<evidence type="ECO:0000259" key="5">
    <source>
        <dbReference type="PROSITE" id="PS51194"/>
    </source>
</evidence>
<dbReference type="OrthoDB" id="10253254at2759"/>
<feature type="domain" description="Helicase ATP-binding" evidence="4">
    <location>
        <begin position="225"/>
        <end position="386"/>
    </location>
</feature>
<dbReference type="RefSeq" id="XP_002504483.1">
    <property type="nucleotide sequence ID" value="XM_002504437.1"/>
</dbReference>
<dbReference type="SMART" id="SM00847">
    <property type="entry name" value="HA2"/>
    <property type="match status" value="1"/>
</dbReference>
<evidence type="ECO:0000256" key="3">
    <source>
        <dbReference type="SAM" id="MobiDB-lite"/>
    </source>
</evidence>
<feature type="compositionally biased region" description="Basic and acidic residues" evidence="3">
    <location>
        <begin position="9"/>
        <end position="19"/>
    </location>
</feature>
<dbReference type="SMART" id="SM00487">
    <property type="entry name" value="DEXDc"/>
    <property type="match status" value="1"/>
</dbReference>
<keyword evidence="7" id="KW-1185">Reference proteome</keyword>
<proteinExistence type="predicted"/>
<dbReference type="PANTHER" id="PTHR18934:SF221">
    <property type="entry name" value="ATP-DEPENDENT RNA HELICASE DHX34-RELATED"/>
    <property type="match status" value="1"/>
</dbReference>
<dbReference type="eggNOG" id="KOG0922">
    <property type="taxonomic scope" value="Eukaryota"/>
</dbReference>
<feature type="region of interest" description="Disordered" evidence="3">
    <location>
        <begin position="1045"/>
        <end position="1069"/>
    </location>
</feature>
<organism evidence="6 7">
    <name type="scientific">Micromonas commoda (strain RCC299 / NOUM17 / CCMP2709)</name>
    <name type="common">Picoplanktonic green alga</name>
    <dbReference type="NCBI Taxonomy" id="296587"/>
    <lineage>
        <taxon>Eukaryota</taxon>
        <taxon>Viridiplantae</taxon>
        <taxon>Chlorophyta</taxon>
        <taxon>Mamiellophyceae</taxon>
        <taxon>Mamiellales</taxon>
        <taxon>Mamiellaceae</taxon>
        <taxon>Micromonas</taxon>
    </lineage>
</organism>